<keyword evidence="2" id="KW-0001">2Fe-2S</keyword>
<dbReference type="PANTHER" id="PTHR37424:SF1">
    <property type="entry name" value="BACTERIOFERRITIN-ASSOCIATED FERREDOXIN"/>
    <property type="match status" value="1"/>
</dbReference>
<dbReference type="Proteomes" id="UP001611383">
    <property type="component" value="Chromosome"/>
</dbReference>
<keyword evidence="4" id="KW-0249">Electron transport</keyword>
<keyword evidence="5" id="KW-0408">Iron</keyword>
<evidence type="ECO:0000256" key="1">
    <source>
        <dbReference type="ARBA" id="ARBA00022448"/>
    </source>
</evidence>
<evidence type="ECO:0000313" key="11">
    <source>
        <dbReference type="Proteomes" id="UP001611383"/>
    </source>
</evidence>
<keyword evidence="1" id="KW-0813">Transport</keyword>
<keyword evidence="3" id="KW-0479">Metal-binding</keyword>
<sequence length="78" mass="8034">MIVCLCYVVSDRTIRARISEGVETVDDLGRACGAGTGCGGCKSQLAQLLMEARQGTCGRSTSREGCTGIPLPLVSAAL</sequence>
<evidence type="ECO:0000256" key="8">
    <source>
        <dbReference type="ARBA" id="ARBA00046332"/>
    </source>
</evidence>
<keyword evidence="6" id="KW-0411">Iron-sulfur</keyword>
<evidence type="ECO:0000259" key="9">
    <source>
        <dbReference type="Pfam" id="PF04324"/>
    </source>
</evidence>
<dbReference type="RefSeq" id="WP_395819970.1">
    <property type="nucleotide sequence ID" value="NZ_CP043494.1"/>
</dbReference>
<organism evidence="10 11">
    <name type="scientific">Archangium minus</name>
    <dbReference type="NCBI Taxonomy" id="83450"/>
    <lineage>
        <taxon>Bacteria</taxon>
        <taxon>Pseudomonadati</taxon>
        <taxon>Myxococcota</taxon>
        <taxon>Myxococcia</taxon>
        <taxon>Myxococcales</taxon>
        <taxon>Cystobacterineae</taxon>
        <taxon>Archangiaceae</taxon>
        <taxon>Archangium</taxon>
    </lineage>
</organism>
<reference evidence="10 11" key="1">
    <citation type="submission" date="2019-08" db="EMBL/GenBank/DDBJ databases">
        <title>Archangium and Cystobacter genomes.</title>
        <authorList>
            <person name="Chen I.-C.K."/>
            <person name="Wielgoss S."/>
        </authorList>
    </citation>
    <scope>NUCLEOTIDE SEQUENCE [LARGE SCALE GENOMIC DNA]</scope>
    <source>
        <strain evidence="10 11">Cbm 6</strain>
    </source>
</reference>
<accession>A0ABY9WNQ3</accession>
<name>A0ABY9WNQ3_9BACT</name>
<dbReference type="Gene3D" id="1.10.10.1100">
    <property type="entry name" value="BFD-like [2Fe-2S]-binding domain"/>
    <property type="match status" value="1"/>
</dbReference>
<protein>
    <recommendedName>
        <fullName evidence="7">Bacterioferritin-associated ferredoxin</fullName>
    </recommendedName>
</protein>
<dbReference type="InterPro" id="IPR007419">
    <property type="entry name" value="BFD-like_2Fe2S-bd_dom"/>
</dbReference>
<evidence type="ECO:0000256" key="6">
    <source>
        <dbReference type="ARBA" id="ARBA00023014"/>
    </source>
</evidence>
<dbReference type="Pfam" id="PF04324">
    <property type="entry name" value="Fer2_BFD"/>
    <property type="match status" value="1"/>
</dbReference>
<evidence type="ECO:0000256" key="7">
    <source>
        <dbReference type="ARBA" id="ARBA00039386"/>
    </source>
</evidence>
<proteinExistence type="inferred from homology"/>
<evidence type="ECO:0000256" key="4">
    <source>
        <dbReference type="ARBA" id="ARBA00022982"/>
    </source>
</evidence>
<evidence type="ECO:0000313" key="10">
    <source>
        <dbReference type="EMBL" id="WNG45353.1"/>
    </source>
</evidence>
<evidence type="ECO:0000256" key="3">
    <source>
        <dbReference type="ARBA" id="ARBA00022723"/>
    </source>
</evidence>
<evidence type="ECO:0000256" key="2">
    <source>
        <dbReference type="ARBA" id="ARBA00022714"/>
    </source>
</evidence>
<evidence type="ECO:0000256" key="5">
    <source>
        <dbReference type="ARBA" id="ARBA00023004"/>
    </source>
</evidence>
<dbReference type="InterPro" id="IPR052371">
    <property type="entry name" value="BFD-associated_ferredoxin"/>
</dbReference>
<feature type="domain" description="BFD-like [2Fe-2S]-binding" evidence="9">
    <location>
        <begin position="2"/>
        <end position="50"/>
    </location>
</feature>
<comment type="similarity">
    <text evidence="8">Belongs to the Bfd family.</text>
</comment>
<keyword evidence="11" id="KW-1185">Reference proteome</keyword>
<dbReference type="EMBL" id="CP043494">
    <property type="protein sequence ID" value="WNG45353.1"/>
    <property type="molecule type" value="Genomic_DNA"/>
</dbReference>
<gene>
    <name evidence="10" type="ORF">F0U60_15525</name>
</gene>
<dbReference type="InterPro" id="IPR041854">
    <property type="entry name" value="BFD-like_2Fe2S-bd_dom_sf"/>
</dbReference>
<dbReference type="PANTHER" id="PTHR37424">
    <property type="entry name" value="BACTERIOFERRITIN-ASSOCIATED FERREDOXIN"/>
    <property type="match status" value="1"/>
</dbReference>